<gene>
    <name evidence="2" type="ORF">US90_C0016G0030</name>
</gene>
<organism evidence="2 3">
    <name type="scientific">Candidatus Shapirobacteria bacterium GW2011_GWE2_38_30</name>
    <dbReference type="NCBI Taxonomy" id="1618490"/>
    <lineage>
        <taxon>Bacteria</taxon>
        <taxon>Candidatus Shapironibacteriota</taxon>
    </lineage>
</organism>
<feature type="transmembrane region" description="Helical" evidence="1">
    <location>
        <begin position="6"/>
        <end position="22"/>
    </location>
</feature>
<keyword evidence="1" id="KW-0472">Membrane</keyword>
<evidence type="ECO:0000256" key="1">
    <source>
        <dbReference type="SAM" id="Phobius"/>
    </source>
</evidence>
<protein>
    <recommendedName>
        <fullName evidence="4">Prolipoprotein diacylglyceryl transferase</fullName>
    </recommendedName>
</protein>
<accession>A0A0G0JPM5</accession>
<sequence>MYFGIVRVLIVVVFLYLMWRNMRDDYHDKELIKFSWSILLVFFLGGRLLYGLFNWGVWNENWLDWVLVWVVPGFSYLGGYLSVLIYTVFSVNKYEWKLWNVLEDLSIIFTLFILALLISEFSFSGWTMEGLGRIISLAMVLILASMVSGKYRSFNWYYSGKKGFLFFWINGWYSFIGLGMLFWLNQPLWMKLLYLTWNLLSVIGLFILGDVVRLLKIKNKKIVNESK</sequence>
<feature type="transmembrane region" description="Helical" evidence="1">
    <location>
        <begin position="195"/>
        <end position="215"/>
    </location>
</feature>
<name>A0A0G0JPM5_9BACT</name>
<evidence type="ECO:0000313" key="2">
    <source>
        <dbReference type="EMBL" id="KKQ69528.1"/>
    </source>
</evidence>
<feature type="transmembrane region" description="Helical" evidence="1">
    <location>
        <begin position="131"/>
        <end position="151"/>
    </location>
</feature>
<dbReference type="AlphaFoldDB" id="A0A0G0JPM5"/>
<evidence type="ECO:0000313" key="3">
    <source>
        <dbReference type="Proteomes" id="UP000034406"/>
    </source>
</evidence>
<proteinExistence type="predicted"/>
<feature type="transmembrane region" description="Helical" evidence="1">
    <location>
        <begin position="34"/>
        <end position="53"/>
    </location>
</feature>
<dbReference type="STRING" id="1618490.US90_C0016G0030"/>
<keyword evidence="1" id="KW-1133">Transmembrane helix</keyword>
<feature type="transmembrane region" description="Helical" evidence="1">
    <location>
        <begin position="101"/>
        <end position="119"/>
    </location>
</feature>
<reference evidence="2 3" key="1">
    <citation type="journal article" date="2015" name="Nature">
        <title>rRNA introns, odd ribosomes, and small enigmatic genomes across a large radiation of phyla.</title>
        <authorList>
            <person name="Brown C.T."/>
            <person name="Hug L.A."/>
            <person name="Thomas B.C."/>
            <person name="Sharon I."/>
            <person name="Castelle C.J."/>
            <person name="Singh A."/>
            <person name="Wilkins M.J."/>
            <person name="Williams K.H."/>
            <person name="Banfield J.F."/>
        </authorList>
    </citation>
    <scope>NUCLEOTIDE SEQUENCE [LARGE SCALE GENOMIC DNA]</scope>
</reference>
<dbReference type="Proteomes" id="UP000034406">
    <property type="component" value="Unassembled WGS sequence"/>
</dbReference>
<keyword evidence="1" id="KW-0812">Transmembrane</keyword>
<dbReference type="EMBL" id="LBUT01000016">
    <property type="protein sequence ID" value="KKQ69528.1"/>
    <property type="molecule type" value="Genomic_DNA"/>
</dbReference>
<evidence type="ECO:0008006" key="4">
    <source>
        <dbReference type="Google" id="ProtNLM"/>
    </source>
</evidence>
<comment type="caution">
    <text evidence="2">The sequence shown here is derived from an EMBL/GenBank/DDBJ whole genome shotgun (WGS) entry which is preliminary data.</text>
</comment>
<feature type="transmembrane region" description="Helical" evidence="1">
    <location>
        <begin position="163"/>
        <end position="183"/>
    </location>
</feature>
<feature type="transmembrane region" description="Helical" evidence="1">
    <location>
        <begin position="65"/>
        <end position="89"/>
    </location>
</feature>